<evidence type="ECO:0000256" key="6">
    <source>
        <dbReference type="SAM" id="Phobius"/>
    </source>
</evidence>
<feature type="non-terminal residue" evidence="8">
    <location>
        <position position="170"/>
    </location>
</feature>
<evidence type="ECO:0000313" key="9">
    <source>
        <dbReference type="Proteomes" id="UP000037020"/>
    </source>
</evidence>
<comment type="subcellular location">
    <subcellularLocation>
        <location evidence="1">Cell membrane</location>
        <topology evidence="1">Multi-pass membrane protein</topology>
    </subcellularLocation>
</comment>
<dbReference type="PANTHER" id="PTHR30287:SF1">
    <property type="entry name" value="INNER MEMBRANE PROTEIN"/>
    <property type="match status" value="1"/>
</dbReference>
<evidence type="ECO:0000259" key="7">
    <source>
        <dbReference type="Pfam" id="PF02687"/>
    </source>
</evidence>
<reference evidence="8 9" key="1">
    <citation type="submission" date="2015-07" db="EMBL/GenBank/DDBJ databases">
        <authorList>
            <person name="Ju K.-S."/>
            <person name="Doroghazi J.R."/>
            <person name="Metcalf W.W."/>
        </authorList>
    </citation>
    <scope>NUCLEOTIDE SEQUENCE [LARGE SCALE GENOMIC DNA]</scope>
    <source>
        <strain evidence="8 9">NRRL B-3589</strain>
    </source>
</reference>
<sequence length="170" mass="17181">MPNGLARAALRGHRPAFAGTAVAALFAATVVSASITMMAATGADGLSPAARAALDSNGVGSMAVVMLIGSVYLSIFVIVSTMGTAVAQQHREFAMLRAIGARPRQLRRAVAVQALAAAVPSAAAGFGLGVLVARWWFAALAGHGLIPAEVRFRFTLLALPACLGVAAVTS</sequence>
<evidence type="ECO:0000256" key="5">
    <source>
        <dbReference type="ARBA" id="ARBA00023136"/>
    </source>
</evidence>
<dbReference type="InterPro" id="IPR038766">
    <property type="entry name" value="Membrane_comp_ABC_pdt"/>
</dbReference>
<evidence type="ECO:0000313" key="8">
    <source>
        <dbReference type="EMBL" id="KOG86535.1"/>
    </source>
</evidence>
<proteinExistence type="predicted"/>
<feature type="transmembrane region" description="Helical" evidence="6">
    <location>
        <begin position="109"/>
        <end position="138"/>
    </location>
</feature>
<evidence type="ECO:0000256" key="1">
    <source>
        <dbReference type="ARBA" id="ARBA00004651"/>
    </source>
</evidence>
<protein>
    <recommendedName>
        <fullName evidence="7">ABC3 transporter permease C-terminal domain-containing protein</fullName>
    </recommendedName>
</protein>
<evidence type="ECO:0000256" key="2">
    <source>
        <dbReference type="ARBA" id="ARBA00022475"/>
    </source>
</evidence>
<feature type="transmembrane region" description="Helical" evidence="6">
    <location>
        <begin position="150"/>
        <end position="169"/>
    </location>
</feature>
<name>A0ABR5IZE4_9ACTN</name>
<dbReference type="Pfam" id="PF02687">
    <property type="entry name" value="FtsX"/>
    <property type="match status" value="1"/>
</dbReference>
<accession>A0ABR5IZE4</accession>
<feature type="transmembrane region" description="Helical" evidence="6">
    <location>
        <begin position="61"/>
        <end position="88"/>
    </location>
</feature>
<evidence type="ECO:0000256" key="4">
    <source>
        <dbReference type="ARBA" id="ARBA00022989"/>
    </source>
</evidence>
<keyword evidence="2" id="KW-1003">Cell membrane</keyword>
<keyword evidence="4 6" id="KW-1133">Transmembrane helix</keyword>
<evidence type="ECO:0000256" key="3">
    <source>
        <dbReference type="ARBA" id="ARBA00022692"/>
    </source>
</evidence>
<keyword evidence="3 6" id="KW-0812">Transmembrane</keyword>
<dbReference type="EMBL" id="LGUT01002767">
    <property type="protein sequence ID" value="KOG86535.1"/>
    <property type="molecule type" value="Genomic_DNA"/>
</dbReference>
<gene>
    <name evidence="8" type="ORF">ADK38_30475</name>
</gene>
<keyword evidence="9" id="KW-1185">Reference proteome</keyword>
<comment type="caution">
    <text evidence="8">The sequence shown here is derived from an EMBL/GenBank/DDBJ whole genome shotgun (WGS) entry which is preliminary data.</text>
</comment>
<dbReference type="InterPro" id="IPR003838">
    <property type="entry name" value="ABC3_permease_C"/>
</dbReference>
<dbReference type="PANTHER" id="PTHR30287">
    <property type="entry name" value="MEMBRANE COMPONENT OF PREDICTED ABC SUPERFAMILY METABOLITE UPTAKE TRANSPORTER"/>
    <property type="match status" value="1"/>
</dbReference>
<keyword evidence="5 6" id="KW-0472">Membrane</keyword>
<feature type="domain" description="ABC3 transporter permease C-terminal" evidence="7">
    <location>
        <begin position="65"/>
        <end position="169"/>
    </location>
</feature>
<dbReference type="Proteomes" id="UP000037020">
    <property type="component" value="Unassembled WGS sequence"/>
</dbReference>
<organism evidence="8 9">
    <name type="scientific">Streptomyces varsoviensis</name>
    <dbReference type="NCBI Taxonomy" id="67373"/>
    <lineage>
        <taxon>Bacteria</taxon>
        <taxon>Bacillati</taxon>
        <taxon>Actinomycetota</taxon>
        <taxon>Actinomycetes</taxon>
        <taxon>Kitasatosporales</taxon>
        <taxon>Streptomycetaceae</taxon>
        <taxon>Streptomyces</taxon>
    </lineage>
</organism>